<feature type="transmembrane region" description="Helical" evidence="1">
    <location>
        <begin position="964"/>
        <end position="983"/>
    </location>
</feature>
<feature type="transmembrane region" description="Helical" evidence="1">
    <location>
        <begin position="328"/>
        <end position="347"/>
    </location>
</feature>
<keyword evidence="1" id="KW-1133">Transmembrane helix</keyword>
<keyword evidence="1" id="KW-0472">Membrane</keyword>
<dbReference type="Gene3D" id="3.30.70.1430">
    <property type="entry name" value="Multidrug efflux transporter AcrB pore domain"/>
    <property type="match status" value="2"/>
</dbReference>
<dbReference type="GO" id="GO:0005886">
    <property type="term" value="C:plasma membrane"/>
    <property type="evidence" value="ECO:0007669"/>
    <property type="project" value="TreeGrafter"/>
</dbReference>
<feature type="transmembrane region" description="Helical" evidence="1">
    <location>
        <begin position="380"/>
        <end position="405"/>
    </location>
</feature>
<feature type="transmembrane region" description="Helical" evidence="1">
    <location>
        <begin position="525"/>
        <end position="543"/>
    </location>
</feature>
<protein>
    <submittedName>
        <fullName evidence="2">Acriflavine resistance protein B</fullName>
    </submittedName>
</protein>
<feature type="transmembrane region" description="Helical" evidence="1">
    <location>
        <begin position="354"/>
        <end position="374"/>
    </location>
</feature>
<dbReference type="Gene3D" id="3.30.70.1320">
    <property type="entry name" value="Multidrug efflux transporter AcrB pore domain like"/>
    <property type="match status" value="1"/>
</dbReference>
<reference evidence="2 3" key="1">
    <citation type="submission" date="2018-01" db="EMBL/GenBank/DDBJ databases">
        <title>Genome sequence of a Cantenovulum-like bacteria.</title>
        <authorList>
            <person name="Tan W.R."/>
            <person name="Lau N.-S."/>
            <person name="Go F."/>
            <person name="Amirul A.-A.A."/>
        </authorList>
    </citation>
    <scope>NUCLEOTIDE SEQUENCE [LARGE SCALE GENOMIC DNA]</scope>
    <source>
        <strain evidence="2 3">CCB-QB4</strain>
    </source>
</reference>
<dbReference type="AlphaFoldDB" id="A0A2S0VR27"/>
<dbReference type="GO" id="GO:0042910">
    <property type="term" value="F:xenobiotic transmembrane transporter activity"/>
    <property type="evidence" value="ECO:0007669"/>
    <property type="project" value="TreeGrafter"/>
</dbReference>
<feature type="transmembrane region" description="Helical" evidence="1">
    <location>
        <begin position="995"/>
        <end position="1021"/>
    </location>
</feature>
<evidence type="ECO:0000313" key="3">
    <source>
        <dbReference type="Proteomes" id="UP000244441"/>
    </source>
</evidence>
<dbReference type="PANTHER" id="PTHR32063">
    <property type="match status" value="1"/>
</dbReference>
<dbReference type="InterPro" id="IPR027463">
    <property type="entry name" value="AcrB_DN_DC_subdom"/>
</dbReference>
<name>A0A2S0VR27_9ALTE</name>
<gene>
    <name evidence="2" type="ORF">C2869_09485</name>
</gene>
<dbReference type="Gene3D" id="1.20.1640.10">
    <property type="entry name" value="Multidrug efflux transporter AcrB transmembrane domain"/>
    <property type="match status" value="2"/>
</dbReference>
<dbReference type="Gene3D" id="3.30.2090.10">
    <property type="entry name" value="Multidrug efflux transporter AcrB TolC docking domain, DN and DC subdomains"/>
    <property type="match status" value="2"/>
</dbReference>
<dbReference type="Proteomes" id="UP000244441">
    <property type="component" value="Chromosome"/>
</dbReference>
<dbReference type="EMBL" id="CP026604">
    <property type="protein sequence ID" value="AWB66649.1"/>
    <property type="molecule type" value="Genomic_DNA"/>
</dbReference>
<dbReference type="OrthoDB" id="5287122at2"/>
<dbReference type="Pfam" id="PF00873">
    <property type="entry name" value="ACR_tran"/>
    <property type="match status" value="1"/>
</dbReference>
<dbReference type="SUPFAM" id="SSF82714">
    <property type="entry name" value="Multidrug efflux transporter AcrB TolC docking domain, DN and DC subdomains"/>
    <property type="match status" value="2"/>
</dbReference>
<keyword evidence="1" id="KW-0812">Transmembrane</keyword>
<dbReference type="PANTHER" id="PTHR32063:SF33">
    <property type="entry name" value="RND SUPERFAMILY EFFLUX PUMP PERMEASE COMPONENT"/>
    <property type="match status" value="1"/>
</dbReference>
<feature type="transmembrane region" description="Helical" evidence="1">
    <location>
        <begin position="918"/>
        <end position="943"/>
    </location>
</feature>
<accession>A0A2S0VR27</accession>
<proteinExistence type="predicted"/>
<dbReference type="RefSeq" id="WP_108602709.1">
    <property type="nucleotide sequence ID" value="NZ_CP026604.1"/>
</dbReference>
<dbReference type="InterPro" id="IPR001036">
    <property type="entry name" value="Acrflvin-R"/>
</dbReference>
<dbReference type="KEGG" id="cate:C2869_09485"/>
<keyword evidence="3" id="KW-1185">Reference proteome</keyword>
<feature type="transmembrane region" description="Helical" evidence="1">
    <location>
        <begin position="457"/>
        <end position="476"/>
    </location>
</feature>
<feature type="transmembrane region" description="Helical" evidence="1">
    <location>
        <begin position="866"/>
        <end position="885"/>
    </location>
</feature>
<organism evidence="2 3">
    <name type="scientific">Saccharobesus litoralis</name>
    <dbReference type="NCBI Taxonomy" id="2172099"/>
    <lineage>
        <taxon>Bacteria</taxon>
        <taxon>Pseudomonadati</taxon>
        <taxon>Pseudomonadota</taxon>
        <taxon>Gammaproteobacteria</taxon>
        <taxon>Alteromonadales</taxon>
        <taxon>Alteromonadaceae</taxon>
        <taxon>Saccharobesus</taxon>
    </lineage>
</organism>
<evidence type="ECO:0000313" key="2">
    <source>
        <dbReference type="EMBL" id="AWB66649.1"/>
    </source>
</evidence>
<dbReference type="SUPFAM" id="SSF82866">
    <property type="entry name" value="Multidrug efflux transporter AcrB transmembrane domain"/>
    <property type="match status" value="2"/>
</dbReference>
<evidence type="ECO:0000256" key="1">
    <source>
        <dbReference type="SAM" id="Phobius"/>
    </source>
</evidence>
<dbReference type="Gene3D" id="3.30.70.1440">
    <property type="entry name" value="Multidrug efflux transporter AcrB pore domain"/>
    <property type="match status" value="1"/>
</dbReference>
<dbReference type="SUPFAM" id="SSF82693">
    <property type="entry name" value="Multidrug efflux transporter AcrB pore domain, PN1, PN2, PC1 and PC2 subdomains"/>
    <property type="match status" value="2"/>
</dbReference>
<feature type="transmembrane region" description="Helical" evidence="1">
    <location>
        <begin position="892"/>
        <end position="912"/>
    </location>
</feature>
<sequence>MIAWFAKNDIASNLLMIALLLAGAWSLAFNLPQQVFPNLEPAQVEVKINYPAVSAQDVEFKVTRHIEQAIKDIVGVKSIASESRKGGVQIYAILHKGYDPHDILSKVKHRIDAINTLPKDIDKPLVQIRNEFAPVISMVVYGEQTPLMLLTAAEQIRDELASQNNMNMLVLRNVAEHEIAIEVSNENLQRYQISLQDIAQAIQRNAQDISAGNIHAAGGLITIRSRGQAYTAQQLADVVVKFQANGSTIKLRQVANIRDAVADSQVQTRFNGLPAVFVDVMQNDQQKATQLSRMVKRFVAAKQSQMPESVQLAYWRDHAEILQNRLEGLAVSAIYGGILVFLILTLFLRPAVAFWVFIGVPVSFIGAFSIMPIFGVSINIVSVFGFILVLGMVVDDAIVTGENVYSHLEHSETGLHAAVSGTKEVAQPVTLGVLTSIVAFMPLFFVDGAQGVILSQIPAVVIPVLILSLIESKWVLPSRLKFVRLRPSTNPRSLLGWQQKFAERFEAGIGHYYKPALQWCVHNRFNCLIIFVGFLLVVLSGVFTGENKFVFFPKITADKVVATITMPSGTQFSTLDKYVQTISRHAETLQQRYIDEESGNSVIRNIVSVSGAKIGSEQQGQVGQVSFELLSEELHGVNINSLQLEQAWRDLVGSLPGVESLVFEAQSAQLHKFIDIRLRGDDLAELEIVADKIKTNFSKFSYIEDVAKNYESGSQELFLELTPLAKTLGLTRVALAEQVRAAFYGIEVQRLLRGEQLVKVMVRLPLDERKSLSDLERFLIHLPDNRLIPLSQLADFQIVNSPAVIFRVDRQRSIDITADLSNAKVGLHALNKQLNHYVANLQIQHPTIDISLVGESTELMKTLDSLKWSLLLVILIIYGILAISFKSYSQPFIVMSVIPFSIIGSMGGHWLMSLNLTMMSFVGLMALIGVVVNDAVVLVDFINNQLKRGASLHNAILQVTSTRFRPVVLTSLTTFLGLLPIVLDQSSQAQFLVPMAVSLGFGILLAPFITLILVPVNFMILQQVKQWSNQKCFYFGK</sequence>
<dbReference type="PRINTS" id="PR00702">
    <property type="entry name" value="ACRIFLAVINRP"/>
</dbReference>